<gene>
    <name evidence="2" type="ORF">OMP40_04790</name>
</gene>
<dbReference type="AlphaFoldDB" id="A0A9X4QSP3"/>
<protein>
    <submittedName>
        <fullName evidence="2">Uncharacterized protein</fullName>
    </submittedName>
</protein>
<evidence type="ECO:0000313" key="3">
    <source>
        <dbReference type="Proteomes" id="UP001153404"/>
    </source>
</evidence>
<evidence type="ECO:0000313" key="2">
    <source>
        <dbReference type="EMBL" id="MDG0808782.1"/>
    </source>
</evidence>
<comment type="caution">
    <text evidence="2">The sequence shown here is derived from an EMBL/GenBank/DDBJ whole genome shotgun (WGS) entry which is preliminary data.</text>
</comment>
<accession>A0A9X4QSP3</accession>
<sequence>MIHDGVGIDAPTLERPQDNRLDNESVIELVNTDRRLRQPFGTGPVHTGLNHRSI</sequence>
<dbReference type="EMBL" id="JAPDIA010000002">
    <property type="protein sequence ID" value="MDG0808782.1"/>
    <property type="molecule type" value="Genomic_DNA"/>
</dbReference>
<reference evidence="2" key="1">
    <citation type="submission" date="2022-10" db="EMBL/GenBank/DDBJ databases">
        <title>Comparative genomic analysis of Cohnella hashimotonis sp. nov., isolated from the International Space Station.</title>
        <authorList>
            <person name="Simpson A."/>
            <person name="Venkateswaran K."/>
        </authorList>
    </citation>
    <scope>NUCLEOTIDE SEQUENCE</scope>
    <source>
        <strain evidence="2">DSM 28161</strain>
    </source>
</reference>
<keyword evidence="3" id="KW-1185">Reference proteome</keyword>
<dbReference type="RefSeq" id="WP_277529599.1">
    <property type="nucleotide sequence ID" value="NZ_JAPDIA010000002.1"/>
</dbReference>
<evidence type="ECO:0000256" key="1">
    <source>
        <dbReference type="SAM" id="MobiDB-lite"/>
    </source>
</evidence>
<name>A0A9X4QSP3_9BACL</name>
<organism evidence="2 3">
    <name type="scientific">Cohnella rhizosphaerae</name>
    <dbReference type="NCBI Taxonomy" id="1457232"/>
    <lineage>
        <taxon>Bacteria</taxon>
        <taxon>Bacillati</taxon>
        <taxon>Bacillota</taxon>
        <taxon>Bacilli</taxon>
        <taxon>Bacillales</taxon>
        <taxon>Paenibacillaceae</taxon>
        <taxon>Cohnella</taxon>
    </lineage>
</organism>
<proteinExistence type="predicted"/>
<dbReference type="Proteomes" id="UP001153404">
    <property type="component" value="Unassembled WGS sequence"/>
</dbReference>
<feature type="region of interest" description="Disordered" evidence="1">
    <location>
        <begin position="1"/>
        <end position="21"/>
    </location>
</feature>